<comment type="caution">
    <text evidence="1">The sequence shown here is derived from an EMBL/GenBank/DDBJ whole genome shotgun (WGS) entry which is preliminary data.</text>
</comment>
<feature type="non-terminal residue" evidence="1">
    <location>
        <position position="1"/>
    </location>
</feature>
<keyword evidence="2" id="KW-1185">Reference proteome</keyword>
<name>A0ACB9VPJ0_CHAAC</name>
<dbReference type="Proteomes" id="UP001057452">
    <property type="component" value="Chromosome 24"/>
</dbReference>
<evidence type="ECO:0000313" key="1">
    <source>
        <dbReference type="EMBL" id="KAI4801965.1"/>
    </source>
</evidence>
<proteinExistence type="predicted"/>
<accession>A0ACB9VPJ0</accession>
<evidence type="ECO:0000313" key="2">
    <source>
        <dbReference type="Proteomes" id="UP001057452"/>
    </source>
</evidence>
<reference evidence="1" key="1">
    <citation type="submission" date="2022-05" db="EMBL/GenBank/DDBJ databases">
        <title>Chromosome-level genome of Chaenocephalus aceratus.</title>
        <authorList>
            <person name="Park H."/>
        </authorList>
    </citation>
    <scope>NUCLEOTIDE SEQUENCE</scope>
    <source>
        <strain evidence="1">KU_202001</strain>
    </source>
</reference>
<protein>
    <submittedName>
        <fullName evidence="1">Uncharacterized protein</fullName>
    </submittedName>
</protein>
<organism evidence="1 2">
    <name type="scientific">Chaenocephalus aceratus</name>
    <name type="common">Blackfin icefish</name>
    <name type="synonym">Chaenichthys aceratus</name>
    <dbReference type="NCBI Taxonomy" id="36190"/>
    <lineage>
        <taxon>Eukaryota</taxon>
        <taxon>Metazoa</taxon>
        <taxon>Chordata</taxon>
        <taxon>Craniata</taxon>
        <taxon>Vertebrata</taxon>
        <taxon>Euteleostomi</taxon>
        <taxon>Actinopterygii</taxon>
        <taxon>Neopterygii</taxon>
        <taxon>Teleostei</taxon>
        <taxon>Neoteleostei</taxon>
        <taxon>Acanthomorphata</taxon>
        <taxon>Eupercaria</taxon>
        <taxon>Perciformes</taxon>
        <taxon>Notothenioidei</taxon>
        <taxon>Channichthyidae</taxon>
        <taxon>Chaenocephalus</taxon>
    </lineage>
</organism>
<gene>
    <name evidence="1" type="ORF">KUCAC02_019829</name>
</gene>
<feature type="non-terminal residue" evidence="1">
    <location>
        <position position="94"/>
    </location>
</feature>
<dbReference type="EMBL" id="CM043808">
    <property type="protein sequence ID" value="KAI4801965.1"/>
    <property type="molecule type" value="Genomic_DNA"/>
</dbReference>
<sequence length="94" mass="9817">VRGGFREITVPQRSTDTDGGADGGHHRESSVLRTEGQGTASVCACAPGPHSVQHRGLIKALQPSALFTCFSLNCSLSDELIRDAHPKAAVSCST</sequence>